<organism evidence="2 3">
    <name type="scientific">Hebeloma cylindrosporum</name>
    <dbReference type="NCBI Taxonomy" id="76867"/>
    <lineage>
        <taxon>Eukaryota</taxon>
        <taxon>Fungi</taxon>
        <taxon>Dikarya</taxon>
        <taxon>Basidiomycota</taxon>
        <taxon>Agaricomycotina</taxon>
        <taxon>Agaricomycetes</taxon>
        <taxon>Agaricomycetidae</taxon>
        <taxon>Agaricales</taxon>
        <taxon>Agaricineae</taxon>
        <taxon>Hymenogastraceae</taxon>
        <taxon>Hebeloma</taxon>
    </lineage>
</organism>
<proteinExistence type="predicted"/>
<dbReference type="Proteomes" id="UP000053424">
    <property type="component" value="Unassembled WGS sequence"/>
</dbReference>
<evidence type="ECO:0000313" key="3">
    <source>
        <dbReference type="Proteomes" id="UP000053424"/>
    </source>
</evidence>
<dbReference type="CDD" id="cd09917">
    <property type="entry name" value="F-box_SF"/>
    <property type="match status" value="1"/>
</dbReference>
<dbReference type="Pfam" id="PF00646">
    <property type="entry name" value="F-box"/>
    <property type="match status" value="1"/>
</dbReference>
<sequence>MASPQTDLPTDAPLSSFLPFQALDDAELNHIRSGPRMSSCHSQPQVYYGPVSIRNYLAGHAKKTLRVPKTALKPHLYQVFVKLPIELKLVVLEHCHPIDLHHFSQTSKFNRAIVMNRKAAGVWQTAFDRHPDLPNPPPGITGAHWAFMLFGPGICQECGKHGALTDFAFRKRLCEPCMRERCAYPNVLRDTNHQIVGPDHVVLTMLPRSYRYHGLRYTAAYATPANARYLRQDFQIMIKKVTLLQLLISNEVPMISELFDEYKDALVAHVAKIQEHAEKTNSWAMDVYRKCSTEYDTLHRDIADECKKRLRNHGHETQDIDYVHYSLTHALRQAFVYRLNPRAFRKIRPRLEEFVNNRKVARLKLERQNLLESIYRDYQKSLDPDRWQYLPPSKLVESIEGFSDFLQAPYDKRGDMAPSYAVSLFPAFIADWTRTQQEAVVSLFPSTVPDQAKLEKLELATSVFTCVDCRYKIRDGRILLGWNNICRHRQFNQLASAAAESLVRCVGLDPATTTIEQMNLRDDRFLCSNCTSEPSRGVIGLKVYNWVECLLHVVEMQLHTPPQPMHSVPAWLLLTPEATRFVKEQEYAYPRAIAEIWRCNLCAIHYDDFVPQIEAIDHVQKVHLIKTPVIGVDGATTSAHVVADKRHPTRRRKPFRLGREPAYEFKCNRCPKIPICKIWEMQKLTNHLRTKHHIVEPVLEQDYTKVDIIAAAATALPVSAQPVDQGENS</sequence>
<dbReference type="InterPro" id="IPR001810">
    <property type="entry name" value="F-box_dom"/>
</dbReference>
<dbReference type="STRING" id="686832.A0A0C3CXE3"/>
<keyword evidence="3" id="KW-1185">Reference proteome</keyword>
<gene>
    <name evidence="2" type="ORF">M413DRAFT_438003</name>
</gene>
<dbReference type="EMBL" id="KN831768">
    <property type="protein sequence ID" value="KIM48829.1"/>
    <property type="molecule type" value="Genomic_DNA"/>
</dbReference>
<dbReference type="HOGENOM" id="CLU_010790_5_1_1"/>
<reference evidence="3" key="2">
    <citation type="submission" date="2015-01" db="EMBL/GenBank/DDBJ databases">
        <title>Evolutionary Origins and Diversification of the Mycorrhizal Mutualists.</title>
        <authorList>
            <consortium name="DOE Joint Genome Institute"/>
            <consortium name="Mycorrhizal Genomics Consortium"/>
            <person name="Kohler A."/>
            <person name="Kuo A."/>
            <person name="Nagy L.G."/>
            <person name="Floudas D."/>
            <person name="Copeland A."/>
            <person name="Barry K.W."/>
            <person name="Cichocki N."/>
            <person name="Veneault-Fourrey C."/>
            <person name="LaButti K."/>
            <person name="Lindquist E.A."/>
            <person name="Lipzen A."/>
            <person name="Lundell T."/>
            <person name="Morin E."/>
            <person name="Murat C."/>
            <person name="Riley R."/>
            <person name="Ohm R."/>
            <person name="Sun H."/>
            <person name="Tunlid A."/>
            <person name="Henrissat B."/>
            <person name="Grigoriev I.V."/>
            <person name="Hibbett D.S."/>
            <person name="Martin F."/>
        </authorList>
    </citation>
    <scope>NUCLEOTIDE SEQUENCE [LARGE SCALE GENOMIC DNA]</scope>
    <source>
        <strain evidence="3">h7</strain>
    </source>
</reference>
<reference evidence="2 3" key="1">
    <citation type="submission" date="2014-04" db="EMBL/GenBank/DDBJ databases">
        <authorList>
            <consortium name="DOE Joint Genome Institute"/>
            <person name="Kuo A."/>
            <person name="Gay G."/>
            <person name="Dore J."/>
            <person name="Kohler A."/>
            <person name="Nagy L.G."/>
            <person name="Floudas D."/>
            <person name="Copeland A."/>
            <person name="Barry K.W."/>
            <person name="Cichocki N."/>
            <person name="Veneault-Fourrey C."/>
            <person name="LaButti K."/>
            <person name="Lindquist E.A."/>
            <person name="Lipzen A."/>
            <person name="Lundell T."/>
            <person name="Morin E."/>
            <person name="Murat C."/>
            <person name="Sun H."/>
            <person name="Tunlid A."/>
            <person name="Henrissat B."/>
            <person name="Grigoriev I.V."/>
            <person name="Hibbett D.S."/>
            <person name="Martin F."/>
            <person name="Nordberg H.P."/>
            <person name="Cantor M.N."/>
            <person name="Hua S.X."/>
        </authorList>
    </citation>
    <scope>NUCLEOTIDE SEQUENCE [LARGE SCALE GENOMIC DNA]</scope>
    <source>
        <strain evidence="3">h7</strain>
    </source>
</reference>
<name>A0A0C3CXE3_HEBCY</name>
<protein>
    <recommendedName>
        <fullName evidence="1">F-box domain-containing protein</fullName>
    </recommendedName>
</protein>
<dbReference type="AlphaFoldDB" id="A0A0C3CXE3"/>
<evidence type="ECO:0000259" key="1">
    <source>
        <dbReference type="Pfam" id="PF00646"/>
    </source>
</evidence>
<evidence type="ECO:0000313" key="2">
    <source>
        <dbReference type="EMBL" id="KIM48829.1"/>
    </source>
</evidence>
<dbReference type="OrthoDB" id="2823912at2759"/>
<accession>A0A0C3CXE3</accession>
<feature type="domain" description="F-box" evidence="1">
    <location>
        <begin position="82"/>
        <end position="116"/>
    </location>
</feature>